<keyword evidence="3" id="KW-0479">Metal-binding</keyword>
<dbReference type="PANTHER" id="PTHR33711">
    <property type="entry name" value="DIOXYGENASE, PUTATIVE (AFU_ORTHOLOGUE AFUA_2G02910)-RELATED"/>
    <property type="match status" value="1"/>
</dbReference>
<evidence type="ECO:0000259" key="7">
    <source>
        <dbReference type="PROSITE" id="PS00083"/>
    </source>
</evidence>
<evidence type="ECO:0000256" key="2">
    <source>
        <dbReference type="ARBA" id="ARBA00007825"/>
    </source>
</evidence>
<evidence type="ECO:0000256" key="4">
    <source>
        <dbReference type="ARBA" id="ARBA00022964"/>
    </source>
</evidence>
<dbReference type="InterPro" id="IPR001670">
    <property type="entry name" value="ADH_Fe/GldA"/>
</dbReference>
<reference evidence="9" key="1">
    <citation type="submission" date="2017-04" db="EMBL/GenBank/DDBJ databases">
        <authorList>
            <person name="Varghese N."/>
            <person name="Submissions S."/>
        </authorList>
    </citation>
    <scope>NUCLEOTIDE SEQUENCE [LARGE SCALE GENOMIC DNA]</scope>
    <source>
        <strain evidence="9">NIO-1021</strain>
    </source>
</reference>
<dbReference type="RefSeq" id="WP_338066017.1">
    <property type="nucleotide sequence ID" value="NZ_FXAC01000008.1"/>
</dbReference>
<evidence type="ECO:0000256" key="3">
    <source>
        <dbReference type="ARBA" id="ARBA00022723"/>
    </source>
</evidence>
<dbReference type="Gene3D" id="1.20.1090.10">
    <property type="entry name" value="Dehydroquinate synthase-like - alpha domain"/>
    <property type="match status" value="1"/>
</dbReference>
<dbReference type="Gene3D" id="2.60.130.10">
    <property type="entry name" value="Aromatic compound dioxygenase"/>
    <property type="match status" value="1"/>
</dbReference>
<dbReference type="GO" id="GO:0008199">
    <property type="term" value="F:ferric iron binding"/>
    <property type="evidence" value="ECO:0007669"/>
    <property type="project" value="InterPro"/>
</dbReference>
<sequence>MSIQRSDSAPRPTVFEHTTLGQRVLFGSGKAAEHLVAELDRLGATRPMIIAGEHEAELVRQVAERAQPALTWNDVVQHVPVELAERARDAAREADVDALVTVGGGSTTGLGKAIALMSGLPLLAVPTTYAGSEATSMWGMTEDRTKSTGLDPKVLPEAVIYDAELSRSLPVGLSVASGLNGLAHCVDSLWAPKADPINQAHALEGARALAIALRGIVKDPEDMHAREQALYGCYLSALSFASAGSGIHHKIAHVLGGTFNLPHAETHATVLPYVLAFNAPAVPELAGRLAAALGYEGTVAGGEARAANDALAALRKDLDAPRALSDVGFTEEDVTEAVERSLKAIPESNPVTPTTENLTVLLRAALQGENPSVVTAATGDASDSTESEEQCQREAQLTEQVLASFDESPDQRLAEVLRSVVTHAHAVVRETRLTEDEWNAAIKFLTDAGNITTDTRQEFVLLSDVLGISMQTIAVNNQAYEDATEATVFGPFFAQDAPRIDQGEDIAGGAPGQPCWVEGTVKDTDGNPVAGARIEVWEADDEGLYDVQHTDGRVYGRAWLESDNDGTFRFWGLTPTPYPIPHDGPVGKMLQSTGRSPYRAAHLHFMVSAPGQRTLVTHIFVEGDPQLEAGDSVFGVKDSLIKTFETHDANEPTTDGRRLDESWASTRFDVVLAPEDV</sequence>
<dbReference type="SUPFAM" id="SSF56796">
    <property type="entry name" value="Dehydroquinate synthase-like"/>
    <property type="match status" value="1"/>
</dbReference>
<dbReference type="Pfam" id="PF04444">
    <property type="entry name" value="Dioxygenase_N"/>
    <property type="match status" value="1"/>
</dbReference>
<dbReference type="Gene3D" id="3.40.50.1970">
    <property type="match status" value="1"/>
</dbReference>
<evidence type="ECO:0000313" key="9">
    <source>
        <dbReference type="Proteomes" id="UP000192929"/>
    </source>
</evidence>
<evidence type="ECO:0000256" key="6">
    <source>
        <dbReference type="ARBA" id="ARBA00023004"/>
    </source>
</evidence>
<proteinExistence type="inferred from homology"/>
<dbReference type="InterPro" id="IPR034786">
    <property type="entry name" value="MAR"/>
</dbReference>
<comment type="cofactor">
    <cofactor evidence="1">
        <name>Fe(3+)</name>
        <dbReference type="ChEBI" id="CHEBI:29034"/>
    </cofactor>
</comment>
<keyword evidence="5" id="KW-0560">Oxidoreductase</keyword>
<dbReference type="InterPro" id="IPR015889">
    <property type="entry name" value="Intradiol_dOase_core"/>
</dbReference>
<name>A0A1X7D323_9MICC</name>
<dbReference type="InterPro" id="IPR007535">
    <property type="entry name" value="Catechol_dOase_N"/>
</dbReference>
<comment type="similarity">
    <text evidence="2">Belongs to the intradiol ring-cleavage dioxygenase family.</text>
</comment>
<dbReference type="GO" id="GO:0018576">
    <property type="term" value="F:catechol 1,2-dioxygenase activity"/>
    <property type="evidence" value="ECO:0007669"/>
    <property type="project" value="InterPro"/>
</dbReference>
<gene>
    <name evidence="8" type="ORF">SAMN06296028_10825</name>
</gene>
<accession>A0A1X7D323</accession>
<dbReference type="SUPFAM" id="SSF49482">
    <property type="entry name" value="Aromatic compound dioxygenase"/>
    <property type="match status" value="1"/>
</dbReference>
<dbReference type="Pfam" id="PF25137">
    <property type="entry name" value="ADH_Fe_C"/>
    <property type="match status" value="1"/>
</dbReference>
<dbReference type="InterPro" id="IPR050770">
    <property type="entry name" value="Intradiol_RC_Dioxygenase"/>
</dbReference>
<evidence type="ECO:0000256" key="1">
    <source>
        <dbReference type="ARBA" id="ARBA00001965"/>
    </source>
</evidence>
<dbReference type="Proteomes" id="UP000192929">
    <property type="component" value="Unassembled WGS sequence"/>
</dbReference>
<organism evidence="8 9">
    <name type="scientific">Kocuria marina subsp. indica</name>
    <dbReference type="NCBI Taxonomy" id="1049583"/>
    <lineage>
        <taxon>Bacteria</taxon>
        <taxon>Bacillati</taxon>
        <taxon>Actinomycetota</taxon>
        <taxon>Actinomycetes</taxon>
        <taxon>Micrococcales</taxon>
        <taxon>Micrococcaceae</taxon>
        <taxon>Kocuria</taxon>
    </lineage>
</organism>
<evidence type="ECO:0000313" key="8">
    <source>
        <dbReference type="EMBL" id="SMF07856.1"/>
    </source>
</evidence>
<protein>
    <submittedName>
        <fullName evidence="8">Alcohol dehydrogenase, class IV</fullName>
    </submittedName>
</protein>
<dbReference type="PROSITE" id="PS00083">
    <property type="entry name" value="INTRADIOL_DIOXYGENAS"/>
    <property type="match status" value="1"/>
</dbReference>
<dbReference type="CDD" id="cd08177">
    <property type="entry name" value="MAR"/>
    <property type="match status" value="1"/>
</dbReference>
<feature type="domain" description="Intradiol ring-cleavage dioxygenases" evidence="7">
    <location>
        <begin position="517"/>
        <end position="545"/>
    </location>
</feature>
<keyword evidence="4" id="KW-0223">Dioxygenase</keyword>
<dbReference type="InterPro" id="IPR056798">
    <property type="entry name" value="ADH_Fe_C"/>
</dbReference>
<keyword evidence="6" id="KW-0408">Iron</keyword>
<dbReference type="PANTHER" id="PTHR33711:SF7">
    <property type="entry name" value="INTRADIOL RING-CLEAVAGE DIOXYGENASES DOMAIN-CONTAINING PROTEIN-RELATED"/>
    <property type="match status" value="1"/>
</dbReference>
<evidence type="ECO:0000256" key="5">
    <source>
        <dbReference type="ARBA" id="ARBA00023002"/>
    </source>
</evidence>
<dbReference type="EMBL" id="FXAC01000008">
    <property type="protein sequence ID" value="SMF07856.1"/>
    <property type="molecule type" value="Genomic_DNA"/>
</dbReference>
<dbReference type="GO" id="GO:0009712">
    <property type="term" value="P:catechol-containing compound metabolic process"/>
    <property type="evidence" value="ECO:0007669"/>
    <property type="project" value="InterPro"/>
</dbReference>
<dbReference type="AlphaFoldDB" id="A0A1X7D323"/>
<keyword evidence="9" id="KW-1185">Reference proteome</keyword>
<dbReference type="Pfam" id="PF00775">
    <property type="entry name" value="Dioxygenase_C"/>
    <property type="match status" value="1"/>
</dbReference>
<dbReference type="Pfam" id="PF00465">
    <property type="entry name" value="Fe-ADH"/>
    <property type="match status" value="1"/>
</dbReference>
<dbReference type="GO" id="GO:0018506">
    <property type="term" value="F:maleylacetate reductase activity"/>
    <property type="evidence" value="ECO:0007669"/>
    <property type="project" value="InterPro"/>
</dbReference>
<dbReference type="InterPro" id="IPR000627">
    <property type="entry name" value="Intradiol_dOase_C"/>
</dbReference>